<evidence type="ECO:0000313" key="3">
    <source>
        <dbReference type="Proteomes" id="UP000187429"/>
    </source>
</evidence>
<accession>A0A1R1WYF3</accession>
<dbReference type="AlphaFoldDB" id="A0A1R1WYF3"/>
<comment type="caution">
    <text evidence="1">The sequence shown here is derived from an EMBL/GenBank/DDBJ whole genome shotgun (WGS) entry which is preliminary data.</text>
</comment>
<reference evidence="3" key="1">
    <citation type="submission" date="2017-01" db="EMBL/GenBank/DDBJ databases">
        <authorList>
            <person name="Wang Y."/>
            <person name="White M."/>
            <person name="Kvist S."/>
            <person name="Moncalvo J.-M."/>
        </authorList>
    </citation>
    <scope>NUCLEOTIDE SEQUENCE [LARGE SCALE GENOMIC DNA]</scope>
    <source>
        <strain evidence="3">ID-206-W2</strain>
    </source>
</reference>
<organism evidence="1 3">
    <name type="scientific">Smittium culicis</name>
    <dbReference type="NCBI Taxonomy" id="133412"/>
    <lineage>
        <taxon>Eukaryota</taxon>
        <taxon>Fungi</taxon>
        <taxon>Fungi incertae sedis</taxon>
        <taxon>Zoopagomycota</taxon>
        <taxon>Kickxellomycotina</taxon>
        <taxon>Harpellomycetes</taxon>
        <taxon>Harpellales</taxon>
        <taxon>Legeriomycetaceae</taxon>
        <taxon>Smittium</taxon>
    </lineage>
</organism>
<keyword evidence="3" id="KW-1185">Reference proteome</keyword>
<gene>
    <name evidence="1" type="ORF">AYI69_g11466</name>
    <name evidence="2" type="ORF">AYI69_g6826</name>
</gene>
<dbReference type="EMBL" id="LSSM01003145">
    <property type="protein sequence ID" value="OMJ18930.1"/>
    <property type="molecule type" value="Genomic_DNA"/>
</dbReference>
<evidence type="ECO:0000313" key="2">
    <source>
        <dbReference type="EMBL" id="OMJ18930.1"/>
    </source>
</evidence>
<protein>
    <submittedName>
        <fullName evidence="1">Uncharacterized protein</fullName>
    </submittedName>
</protein>
<name>A0A1R1WYF3_9FUNG</name>
<dbReference type="Proteomes" id="UP000187429">
    <property type="component" value="Unassembled WGS sequence"/>
</dbReference>
<proteinExistence type="predicted"/>
<sequence>MRGQISDSACTIIAIRWKHKGSRICPVAELKAFKDRDRDRECPNVVAINLSSLTVRNGPEYISIAPVFYSSALSSPPNFG</sequence>
<dbReference type="EMBL" id="LSSM01007659">
    <property type="protein sequence ID" value="OMJ07416.1"/>
    <property type="molecule type" value="Genomic_DNA"/>
</dbReference>
<evidence type="ECO:0000313" key="1">
    <source>
        <dbReference type="EMBL" id="OMJ07416.1"/>
    </source>
</evidence>
<reference evidence="1" key="2">
    <citation type="submission" date="2017-01" db="EMBL/GenBank/DDBJ databases">
        <authorList>
            <person name="Mah S.A."/>
            <person name="Swanson W.J."/>
            <person name="Moy G.W."/>
            <person name="Vacquier V.D."/>
        </authorList>
    </citation>
    <scope>NUCLEOTIDE SEQUENCE [LARGE SCALE GENOMIC DNA]</scope>
    <source>
        <strain evidence="1">ID-206-W2</strain>
    </source>
</reference>